<dbReference type="EMBL" id="BTTX01000006">
    <property type="protein sequence ID" value="GMU09645.1"/>
    <property type="molecule type" value="Genomic_DNA"/>
</dbReference>
<name>A0ABQ6R018_9BACT</name>
<proteinExistence type="predicted"/>
<evidence type="ECO:0000313" key="2">
    <source>
        <dbReference type="EMBL" id="GMU09645.1"/>
    </source>
</evidence>
<keyword evidence="3" id="KW-1185">Reference proteome</keyword>
<keyword evidence="1" id="KW-0175">Coiled coil</keyword>
<comment type="caution">
    <text evidence="2">The sequence shown here is derived from an EMBL/GenBank/DDBJ whole genome shotgun (WGS) entry which is preliminary data.</text>
</comment>
<evidence type="ECO:0000256" key="1">
    <source>
        <dbReference type="SAM" id="Coils"/>
    </source>
</evidence>
<accession>A0ABQ6R018</accession>
<gene>
    <name evidence="2" type="ORF">ASNO1_58990</name>
</gene>
<protein>
    <submittedName>
        <fullName evidence="2">Uncharacterized protein</fullName>
    </submittedName>
</protein>
<reference evidence="2 3" key="1">
    <citation type="journal article" date="2024" name="Arch. Microbiol.">
        <title>Corallococcus caeni sp. nov., a novel myxobacterium isolated from activated sludge.</title>
        <authorList>
            <person name="Tomita S."/>
            <person name="Nakai R."/>
            <person name="Kuroda K."/>
            <person name="Kurashita H."/>
            <person name="Hatamoto M."/>
            <person name="Yamaguchi T."/>
            <person name="Narihiro T."/>
        </authorList>
    </citation>
    <scope>NUCLEOTIDE SEQUENCE [LARGE SCALE GENOMIC DNA]</scope>
    <source>
        <strain evidence="2 3">NO1</strain>
    </source>
</reference>
<dbReference type="Proteomes" id="UP001342631">
    <property type="component" value="Unassembled WGS sequence"/>
</dbReference>
<feature type="coiled-coil region" evidence="1">
    <location>
        <begin position="27"/>
        <end position="54"/>
    </location>
</feature>
<sequence length="90" mass="10559">MPFIFVLMAVAGVAYGVDQRSKRIDELERFRGAIRDLESRVASMESQLFDLEQRYGRMTAQYLELFGVYRQQREQLNRHRAAYAAYAFAD</sequence>
<evidence type="ECO:0000313" key="3">
    <source>
        <dbReference type="Proteomes" id="UP001342631"/>
    </source>
</evidence>
<organism evidence="2 3">
    <name type="scientific">Corallococcus caeni</name>
    <dbReference type="NCBI Taxonomy" id="3082388"/>
    <lineage>
        <taxon>Bacteria</taxon>
        <taxon>Pseudomonadati</taxon>
        <taxon>Myxococcota</taxon>
        <taxon>Myxococcia</taxon>
        <taxon>Myxococcales</taxon>
        <taxon>Cystobacterineae</taxon>
        <taxon>Myxococcaceae</taxon>
        <taxon>Corallococcus</taxon>
    </lineage>
</organism>